<evidence type="ECO:0000313" key="3">
    <source>
        <dbReference type="Proteomes" id="UP001336020"/>
    </source>
</evidence>
<organism evidence="2 3">
    <name type="scientific">Rhodococcus artemisiae</name>
    <dbReference type="NCBI Taxonomy" id="714159"/>
    <lineage>
        <taxon>Bacteria</taxon>
        <taxon>Bacillati</taxon>
        <taxon>Actinomycetota</taxon>
        <taxon>Actinomycetes</taxon>
        <taxon>Mycobacteriales</taxon>
        <taxon>Nocardiaceae</taxon>
        <taxon>Rhodococcus</taxon>
    </lineage>
</organism>
<dbReference type="Proteomes" id="UP001336020">
    <property type="component" value="Unassembled WGS sequence"/>
</dbReference>
<feature type="signal peptide" evidence="1">
    <location>
        <begin position="1"/>
        <end position="24"/>
    </location>
</feature>
<reference evidence="2 3" key="1">
    <citation type="submission" date="2023-07" db="EMBL/GenBank/DDBJ databases">
        <authorList>
            <person name="Girao M."/>
            <person name="Carvalho M.F."/>
        </authorList>
    </citation>
    <scope>NUCLEOTIDE SEQUENCE [LARGE SCALE GENOMIC DNA]</scope>
    <source>
        <strain evidence="2 3">YIM65754</strain>
    </source>
</reference>
<name>A0ABU7LH54_9NOCA</name>
<dbReference type="RefSeq" id="WP_330136081.1">
    <property type="nucleotide sequence ID" value="NZ_JAUTXY010000015.1"/>
</dbReference>
<keyword evidence="3" id="KW-1185">Reference proteome</keyword>
<sequence length="106" mass="11203">MRKTIMTALLTGAAALTIGTGVAAADSAPSVVGMEEHAAASTLSASGTPYSVTNRSGNISGTCAVTEQRDRGYRTETESTYNSRTDSWDRKETKIWRGIGLTVVCR</sequence>
<proteinExistence type="predicted"/>
<keyword evidence="1" id="KW-0732">Signal</keyword>
<dbReference type="EMBL" id="JAUTXY010000015">
    <property type="protein sequence ID" value="MEE2060894.1"/>
    <property type="molecule type" value="Genomic_DNA"/>
</dbReference>
<evidence type="ECO:0008006" key="4">
    <source>
        <dbReference type="Google" id="ProtNLM"/>
    </source>
</evidence>
<accession>A0ABU7LH54</accession>
<feature type="chain" id="PRO_5046787460" description="Ig-like domain-containing protein" evidence="1">
    <location>
        <begin position="25"/>
        <end position="106"/>
    </location>
</feature>
<protein>
    <recommendedName>
        <fullName evidence="4">Ig-like domain-containing protein</fullName>
    </recommendedName>
</protein>
<evidence type="ECO:0000313" key="2">
    <source>
        <dbReference type="EMBL" id="MEE2060894.1"/>
    </source>
</evidence>
<gene>
    <name evidence="2" type="ORF">Q7514_25560</name>
</gene>
<evidence type="ECO:0000256" key="1">
    <source>
        <dbReference type="SAM" id="SignalP"/>
    </source>
</evidence>
<comment type="caution">
    <text evidence="2">The sequence shown here is derived from an EMBL/GenBank/DDBJ whole genome shotgun (WGS) entry which is preliminary data.</text>
</comment>